<evidence type="ECO:0000313" key="6">
    <source>
        <dbReference type="EMBL" id="KAK7054896.1"/>
    </source>
</evidence>
<evidence type="ECO:0000256" key="1">
    <source>
        <dbReference type="ARBA" id="ARBA00022723"/>
    </source>
</evidence>
<evidence type="ECO:0000256" key="2">
    <source>
        <dbReference type="ARBA" id="ARBA00022771"/>
    </source>
</evidence>
<gene>
    <name evidence="6" type="ORF">VNI00_003359</name>
</gene>
<dbReference type="EMBL" id="JAYKXP010000008">
    <property type="protein sequence ID" value="KAK7054896.1"/>
    <property type="molecule type" value="Genomic_DNA"/>
</dbReference>
<comment type="caution">
    <text evidence="6">The sequence shown here is derived from an EMBL/GenBank/DDBJ whole genome shotgun (WGS) entry which is preliminary data.</text>
</comment>
<name>A0AAW0DQI3_9AGAR</name>
<evidence type="ECO:0000259" key="5">
    <source>
        <dbReference type="PROSITE" id="PS50865"/>
    </source>
</evidence>
<feature type="domain" description="MYND-type" evidence="5">
    <location>
        <begin position="392"/>
        <end position="434"/>
    </location>
</feature>
<proteinExistence type="predicted"/>
<dbReference type="Gene3D" id="6.10.140.2220">
    <property type="match status" value="1"/>
</dbReference>
<keyword evidence="3" id="KW-0862">Zinc</keyword>
<evidence type="ECO:0000256" key="4">
    <source>
        <dbReference type="PROSITE-ProRule" id="PRU00134"/>
    </source>
</evidence>
<dbReference type="InterPro" id="IPR002893">
    <property type="entry name" value="Znf_MYND"/>
</dbReference>
<protein>
    <recommendedName>
        <fullName evidence="5">MYND-type domain-containing protein</fullName>
    </recommendedName>
</protein>
<dbReference type="GO" id="GO:0008270">
    <property type="term" value="F:zinc ion binding"/>
    <property type="evidence" value="ECO:0007669"/>
    <property type="project" value="UniProtKB-KW"/>
</dbReference>
<dbReference type="Proteomes" id="UP001383192">
    <property type="component" value="Unassembled WGS sequence"/>
</dbReference>
<dbReference type="AlphaFoldDB" id="A0AAW0DQI3"/>
<evidence type="ECO:0000256" key="3">
    <source>
        <dbReference type="ARBA" id="ARBA00022833"/>
    </source>
</evidence>
<organism evidence="6 7">
    <name type="scientific">Paramarasmius palmivorus</name>
    <dbReference type="NCBI Taxonomy" id="297713"/>
    <lineage>
        <taxon>Eukaryota</taxon>
        <taxon>Fungi</taxon>
        <taxon>Dikarya</taxon>
        <taxon>Basidiomycota</taxon>
        <taxon>Agaricomycotina</taxon>
        <taxon>Agaricomycetes</taxon>
        <taxon>Agaricomycetidae</taxon>
        <taxon>Agaricales</taxon>
        <taxon>Marasmiineae</taxon>
        <taxon>Marasmiaceae</taxon>
        <taxon>Paramarasmius</taxon>
    </lineage>
</organism>
<keyword evidence="2 4" id="KW-0863">Zinc-finger</keyword>
<keyword evidence="1" id="KW-0479">Metal-binding</keyword>
<dbReference type="PROSITE" id="PS50865">
    <property type="entry name" value="ZF_MYND_2"/>
    <property type="match status" value="1"/>
</dbReference>
<sequence length="638" mass="72220">MNVMNAAQLNKVLTDIGRNKKKYMDNARKGDLIALRDLANMWLQFPEMLEMGLIDVFLHQLTRAEPPRDNSRRVYERNSDGDRAFMALVGLSKLSNILRDGHPYEDLLLQGWPSIFKWSVYMVWSRVQSKDATPESIRITSDAITACWYSISRTDPVRIAMAKTNGTIEIAAQLWIHEDANLKATIARIRALKACGGDPTKVAQMAMSRLKTAINAPQMHPIRVSIYLDLIGHLSRQNKHPLRNAFLSENMVAVATKLALTLSKMLNGPSCDPQFLDTFCSAMGYLSNFLESTDGFSWIVQSFKRCPYYNQMHPVDQEAFKRIVSDILSRYTVFRSVIRAIDRTMRVLDQEPHKSRVLKSPLKDVYVDFHELALERLMTETVMKHKRLFCDNVKCQKADDKNNFQKCSGCGTTLYCSKECQTIAWKEGGHKQMCKLKIQERREGKNQPISKSDSGKCIQATIAEVTEIMCSVLSRRCCPRCPPSILPHLQRLAKSEFPGVKLHDLIICINYCKVPAKFTLSRLEDYEKMLGEIDSGSFPSAEARTDALIERARNNPGKFAMIQSRISNGIGVQLVTTQVAGDFWQTGSVKDFTALNDGSDEDSEDEELRGTDIDAVELMMARHTIRAIAKSFGEEVDF</sequence>
<evidence type="ECO:0000313" key="7">
    <source>
        <dbReference type="Proteomes" id="UP001383192"/>
    </source>
</evidence>
<dbReference type="SUPFAM" id="SSF144232">
    <property type="entry name" value="HIT/MYND zinc finger-like"/>
    <property type="match status" value="1"/>
</dbReference>
<accession>A0AAW0DQI3</accession>
<keyword evidence="7" id="KW-1185">Reference proteome</keyword>
<reference evidence="6 7" key="1">
    <citation type="submission" date="2024-01" db="EMBL/GenBank/DDBJ databases">
        <title>A draft genome for a cacao thread blight-causing isolate of Paramarasmius palmivorus.</title>
        <authorList>
            <person name="Baruah I.K."/>
            <person name="Bukari Y."/>
            <person name="Amoako-Attah I."/>
            <person name="Meinhardt L.W."/>
            <person name="Bailey B.A."/>
            <person name="Cohen S.P."/>
        </authorList>
    </citation>
    <scope>NUCLEOTIDE SEQUENCE [LARGE SCALE GENOMIC DNA]</scope>
    <source>
        <strain evidence="6 7">GH-12</strain>
    </source>
</reference>
<dbReference type="Pfam" id="PF01753">
    <property type="entry name" value="zf-MYND"/>
    <property type="match status" value="1"/>
</dbReference>